<dbReference type="InterPro" id="IPR038389">
    <property type="entry name" value="PSMG2_sf"/>
</dbReference>
<dbReference type="Proteomes" id="UP001056855">
    <property type="component" value="Chromosome"/>
</dbReference>
<dbReference type="SUPFAM" id="SSF159659">
    <property type="entry name" value="Cgl1923-like"/>
    <property type="match status" value="1"/>
</dbReference>
<dbReference type="InterPro" id="IPR019151">
    <property type="entry name" value="Proteasome_assmbl_chaperone_2"/>
</dbReference>
<gene>
    <name evidence="1" type="ORF">NGM29_18010</name>
</gene>
<dbReference type="KEGG" id="sawl:NGM29_18010"/>
<name>A0A9E7SW36_9EURY</name>
<dbReference type="Pfam" id="PF09754">
    <property type="entry name" value="PAC2"/>
    <property type="match status" value="1"/>
</dbReference>
<dbReference type="InterPro" id="IPR004426">
    <property type="entry name" value="MJ1210-like"/>
</dbReference>
<dbReference type="RefSeq" id="WP_254158161.1">
    <property type="nucleotide sequence ID" value="NZ_CP100355.1"/>
</dbReference>
<dbReference type="Gene3D" id="3.40.50.10900">
    <property type="entry name" value="PAC-like subunit"/>
    <property type="match status" value="1"/>
</dbReference>
<dbReference type="GO" id="GO:0000502">
    <property type="term" value="C:proteasome complex"/>
    <property type="evidence" value="ECO:0007669"/>
    <property type="project" value="UniProtKB-KW"/>
</dbReference>
<keyword evidence="1" id="KW-0647">Proteasome</keyword>
<organism evidence="1 2">
    <name type="scientific">Natronosalvus rutilus</name>
    <dbReference type="NCBI Taxonomy" id="2953753"/>
    <lineage>
        <taxon>Archaea</taxon>
        <taxon>Methanobacteriati</taxon>
        <taxon>Methanobacteriota</taxon>
        <taxon>Stenosarchaea group</taxon>
        <taxon>Halobacteria</taxon>
        <taxon>Halobacteriales</taxon>
        <taxon>Natrialbaceae</taxon>
        <taxon>Natronosalvus</taxon>
    </lineage>
</organism>
<dbReference type="NCBIfam" id="TIGR00162">
    <property type="entry name" value="proteasome assembly chaperone family protein"/>
    <property type="match status" value="1"/>
</dbReference>
<evidence type="ECO:0000313" key="2">
    <source>
        <dbReference type="Proteomes" id="UP001056855"/>
    </source>
</evidence>
<dbReference type="PANTHER" id="PTHR35610">
    <property type="entry name" value="3-ISOPROPYLMALATE DEHYDRATASE-RELATED"/>
    <property type="match status" value="1"/>
</dbReference>
<protein>
    <submittedName>
        <fullName evidence="1">Proteasome assembly chaperone family protein</fullName>
    </submittedName>
</protein>
<dbReference type="PANTHER" id="PTHR35610:SF7">
    <property type="entry name" value="3-ISOPROPYLMALATE DEHYDRATASE"/>
    <property type="match status" value="1"/>
</dbReference>
<accession>A0A9E7SW36</accession>
<sequence length="256" mass="27779">MDELDIEAVAETTLDEPVLIEGLPGVGHVGKLVADHLLEELEAESTLVRRIYSQEFPPQVTVEDGVTSLTCAEVHAVTPEEGRDVLVLTGDHQAQTNAGHYVLTDAFLDVAEEFDATELYALGGVPTGELIDEYAVLGAVTDESLIEPLEDVGVEFREDEPAGGIVGVSGLLLGLGERRGFEATCLMGETSGYLVDPKSARAVLEVLEARLGFDVDYDPLDERADEMEEVIGKIQEMEQQQQAMDVPNDDDLRYFG</sequence>
<dbReference type="AlphaFoldDB" id="A0A9E7SW36"/>
<reference evidence="1" key="1">
    <citation type="submission" date="2022-06" db="EMBL/GenBank/DDBJ databases">
        <title>Diverse halophilic archaea isolated from saline environments.</title>
        <authorList>
            <person name="Cui H.-L."/>
        </authorList>
    </citation>
    <scope>NUCLEOTIDE SEQUENCE</scope>
    <source>
        <strain evidence="1">WLHS1</strain>
    </source>
</reference>
<evidence type="ECO:0000313" key="1">
    <source>
        <dbReference type="EMBL" id="UTF53636.1"/>
    </source>
</evidence>
<keyword evidence="2" id="KW-1185">Reference proteome</keyword>
<proteinExistence type="predicted"/>
<dbReference type="GeneID" id="73291982"/>
<dbReference type="EMBL" id="CP100355">
    <property type="protein sequence ID" value="UTF53636.1"/>
    <property type="molecule type" value="Genomic_DNA"/>
</dbReference>